<dbReference type="InterPro" id="IPR018880">
    <property type="entry name" value="Phage_P4_Ash"/>
</dbReference>
<dbReference type="Pfam" id="PF10554">
    <property type="entry name" value="Phage_ASH"/>
    <property type="match status" value="1"/>
</dbReference>
<evidence type="ECO:0000313" key="2">
    <source>
        <dbReference type="Proteomes" id="UP000540079"/>
    </source>
</evidence>
<dbReference type="AlphaFoldDB" id="A0A849CL13"/>
<dbReference type="RefSeq" id="WP_078819798.1">
    <property type="nucleotide sequence ID" value="NZ_CP030096.1"/>
</dbReference>
<proteinExistence type="predicted"/>
<comment type="caution">
    <text evidence="1">The sequence shown here is derived from an EMBL/GenBank/DDBJ whole genome shotgun (WGS) entry which is preliminary data.</text>
</comment>
<organism evidence="1 2">
    <name type="scientific">Pasteurella multocida</name>
    <dbReference type="NCBI Taxonomy" id="747"/>
    <lineage>
        <taxon>Bacteria</taxon>
        <taxon>Pseudomonadati</taxon>
        <taxon>Pseudomonadota</taxon>
        <taxon>Gammaproteobacteria</taxon>
        <taxon>Pasteurellales</taxon>
        <taxon>Pasteurellaceae</taxon>
        <taxon>Pasteurella</taxon>
    </lineage>
</organism>
<dbReference type="EMBL" id="PPVL01000003">
    <property type="protein sequence ID" value="NNI78588.1"/>
    <property type="molecule type" value="Genomic_DNA"/>
</dbReference>
<reference evidence="1 2" key="1">
    <citation type="journal article" date="2018" name="Front. Microbiol.">
        <title>Genetic and Phylogenetic Characteristics of Pasteurella multocida Isolates From Different Host Species.</title>
        <authorList>
            <person name="Peng Z."/>
            <person name="Liang W."/>
            <person name="Wang F."/>
            <person name="Xu Z."/>
            <person name="Xie Z."/>
            <person name="Lian Z."/>
            <person name="Hua L."/>
            <person name="Zhou R."/>
            <person name="Chen H."/>
            <person name="Wu B."/>
        </authorList>
    </citation>
    <scope>NUCLEOTIDE SEQUENCE [LARGE SCALE GENOMIC DNA]</scope>
    <source>
        <strain evidence="1 2">HNA06</strain>
    </source>
</reference>
<gene>
    <name evidence="1" type="ORF">C2800_03980</name>
</gene>
<dbReference type="NCBIfam" id="NF033153">
    <property type="entry name" value="phage_ICD_like"/>
    <property type="match status" value="1"/>
</dbReference>
<dbReference type="Proteomes" id="UP000540079">
    <property type="component" value="Unassembled WGS sequence"/>
</dbReference>
<name>A0A849CL13_PASMD</name>
<accession>A0A849CL13</accession>
<evidence type="ECO:0000313" key="1">
    <source>
        <dbReference type="EMBL" id="NNI78588.1"/>
    </source>
</evidence>
<protein>
    <submittedName>
        <fullName evidence="1">Ash-like/host cell division inhibitor Icd-like protein</fullName>
    </submittedName>
</protein>
<sequence>MINKNKANLTLIKTDCNLFTKCGKNFQSFLLTTETAINYIKYALAKSKAEPRNSNDLLVANSSTPILDRAFFVRSLHRPKINPAMDLFSMVACGGKGFALCCVPQVAVFEPVARYRPKASKLQAVTSIKYLVELIAMIYQFLGISRQHYDQTKAEQIRILADNETQARAYLARDHVLISLGRLPNTAKNDRTLTVKGGVYA</sequence>